<evidence type="ECO:0000313" key="1">
    <source>
        <dbReference type="EMBL" id="RLV89259.1"/>
    </source>
</evidence>
<protein>
    <submittedName>
        <fullName evidence="1">Uncharacterized protein</fullName>
    </submittedName>
</protein>
<dbReference type="AlphaFoldDB" id="A0A3L8RWG5"/>
<accession>A0A3L8RWG5</accession>
<gene>
    <name evidence="1" type="ORF">DV515_00014977</name>
</gene>
<feature type="non-terminal residue" evidence="1">
    <location>
        <position position="1"/>
    </location>
</feature>
<reference evidence="1 2" key="1">
    <citation type="journal article" date="2018" name="Proc. R. Soc. B">
        <title>A non-coding region near Follistatin controls head colour polymorphism in the Gouldian finch.</title>
        <authorList>
            <person name="Toomey M.B."/>
            <person name="Marques C.I."/>
            <person name="Andrade P."/>
            <person name="Araujo P.M."/>
            <person name="Sabatino S."/>
            <person name="Gazda M.A."/>
            <person name="Afonso S."/>
            <person name="Lopes R.J."/>
            <person name="Corbo J.C."/>
            <person name="Carneiro M."/>
        </authorList>
    </citation>
    <scope>NUCLEOTIDE SEQUENCE [LARGE SCALE GENOMIC DNA]</scope>
    <source>
        <strain evidence="1">Red01</strain>
        <tissue evidence="1">Muscle</tissue>
    </source>
</reference>
<proteinExistence type="predicted"/>
<dbReference type="OrthoDB" id="10594795at2759"/>
<keyword evidence="2" id="KW-1185">Reference proteome</keyword>
<evidence type="ECO:0000313" key="2">
    <source>
        <dbReference type="Proteomes" id="UP000276834"/>
    </source>
</evidence>
<comment type="caution">
    <text evidence="1">The sequence shown here is derived from an EMBL/GenBank/DDBJ whole genome shotgun (WGS) entry which is preliminary data.</text>
</comment>
<name>A0A3L8RWG5_CHLGU</name>
<organism evidence="1 2">
    <name type="scientific">Chloebia gouldiae</name>
    <name type="common">Gouldian finch</name>
    <name type="synonym">Erythrura gouldiae</name>
    <dbReference type="NCBI Taxonomy" id="44316"/>
    <lineage>
        <taxon>Eukaryota</taxon>
        <taxon>Metazoa</taxon>
        <taxon>Chordata</taxon>
        <taxon>Craniata</taxon>
        <taxon>Vertebrata</taxon>
        <taxon>Euteleostomi</taxon>
        <taxon>Archelosauria</taxon>
        <taxon>Archosauria</taxon>
        <taxon>Dinosauria</taxon>
        <taxon>Saurischia</taxon>
        <taxon>Theropoda</taxon>
        <taxon>Coelurosauria</taxon>
        <taxon>Aves</taxon>
        <taxon>Neognathae</taxon>
        <taxon>Neoaves</taxon>
        <taxon>Telluraves</taxon>
        <taxon>Australaves</taxon>
        <taxon>Passeriformes</taxon>
        <taxon>Passeroidea</taxon>
        <taxon>Passeridae</taxon>
        <taxon>Chloebia</taxon>
    </lineage>
</organism>
<dbReference type="EMBL" id="QUSF01000151">
    <property type="protein sequence ID" value="RLV89259.1"/>
    <property type="molecule type" value="Genomic_DNA"/>
</dbReference>
<sequence length="210" mass="21959">SAVPSAALPTSPSVAGVQQVWHEEQLLASPGLLPANRAGKGHSRGFCVYEISGGLRSDTGGSGILWGLRNPWWELSPWFGAQNSATLEDHAGAGMDGTHSSEQSPDLVFPLSVVGQGSSLLCWTAGTWWPLGAGLQLSPVTRVTSCSLRQCRDLLGTAAVLLHPGTRGRGAPDPSAVPQVFKYSAPVLLSSSIVPFPASCPCHTLRVQGR</sequence>
<dbReference type="Proteomes" id="UP000276834">
    <property type="component" value="Unassembled WGS sequence"/>
</dbReference>